<proteinExistence type="inferred from homology"/>
<dbReference type="RefSeq" id="WP_145814515.1">
    <property type="nucleotide sequence ID" value="NZ_VIVK01000003.1"/>
</dbReference>
<dbReference type="InterPro" id="IPR023393">
    <property type="entry name" value="START-like_dom_sf"/>
</dbReference>
<protein>
    <submittedName>
        <fullName evidence="3">Uncharacterized protein YndB with AHSA1/START domain</fullName>
    </submittedName>
</protein>
<feature type="domain" description="Activator of Hsp90 ATPase homologue 1/2-like C-terminal" evidence="2">
    <location>
        <begin position="12"/>
        <end position="134"/>
    </location>
</feature>
<accession>A0A561B3A7</accession>
<reference evidence="3 4" key="1">
    <citation type="submission" date="2019-06" db="EMBL/GenBank/DDBJ databases">
        <title>Sequencing the genomes of 1000 actinobacteria strains.</title>
        <authorList>
            <person name="Klenk H.-P."/>
        </authorList>
    </citation>
    <scope>NUCLEOTIDE SEQUENCE [LARGE SCALE GENOMIC DNA]</scope>
    <source>
        <strain evidence="3 4">DSM 24683</strain>
    </source>
</reference>
<dbReference type="EMBL" id="VIVK01000003">
    <property type="protein sequence ID" value="TWD73331.1"/>
    <property type="molecule type" value="Genomic_DNA"/>
</dbReference>
<evidence type="ECO:0000256" key="1">
    <source>
        <dbReference type="ARBA" id="ARBA00006817"/>
    </source>
</evidence>
<dbReference type="SUPFAM" id="SSF55961">
    <property type="entry name" value="Bet v1-like"/>
    <property type="match status" value="1"/>
</dbReference>
<sequence>MTTDIRIERVLKATISKVYDAWTRADLLVRWYCPNPALELTVDADVRVGGDYVVTMGPYIVRGRYLEVEPPHRLAFTWKWDSDDGETTRVQVDLAEVEDGTRLRLTHTGFATAESATNHQQGWEPELDRLADLLAASV</sequence>
<dbReference type="OrthoDB" id="8755073at2"/>
<evidence type="ECO:0000313" key="3">
    <source>
        <dbReference type="EMBL" id="TWD73331.1"/>
    </source>
</evidence>
<dbReference type="Proteomes" id="UP000318380">
    <property type="component" value="Unassembled WGS sequence"/>
</dbReference>
<name>A0A561B3A7_9ACTN</name>
<gene>
    <name evidence="3" type="ORF">FB561_7220</name>
</gene>
<dbReference type="InterPro" id="IPR013538">
    <property type="entry name" value="ASHA1/2-like_C"/>
</dbReference>
<comment type="caution">
    <text evidence="3">The sequence shown here is derived from an EMBL/GenBank/DDBJ whole genome shotgun (WGS) entry which is preliminary data.</text>
</comment>
<dbReference type="AlphaFoldDB" id="A0A561B3A7"/>
<dbReference type="Gene3D" id="3.30.530.20">
    <property type="match status" value="1"/>
</dbReference>
<evidence type="ECO:0000259" key="2">
    <source>
        <dbReference type="Pfam" id="PF08327"/>
    </source>
</evidence>
<keyword evidence="4" id="KW-1185">Reference proteome</keyword>
<comment type="similarity">
    <text evidence="1">Belongs to the AHA1 family.</text>
</comment>
<dbReference type="Pfam" id="PF08327">
    <property type="entry name" value="AHSA1"/>
    <property type="match status" value="1"/>
</dbReference>
<evidence type="ECO:0000313" key="4">
    <source>
        <dbReference type="Proteomes" id="UP000318380"/>
    </source>
</evidence>
<dbReference type="CDD" id="cd07814">
    <property type="entry name" value="SRPBCC_CalC_Aha1-like"/>
    <property type="match status" value="1"/>
</dbReference>
<organism evidence="3 4">
    <name type="scientific">Kribbella amoyensis</name>
    <dbReference type="NCBI Taxonomy" id="996641"/>
    <lineage>
        <taxon>Bacteria</taxon>
        <taxon>Bacillati</taxon>
        <taxon>Actinomycetota</taxon>
        <taxon>Actinomycetes</taxon>
        <taxon>Propionibacteriales</taxon>
        <taxon>Kribbellaceae</taxon>
        <taxon>Kribbella</taxon>
    </lineage>
</organism>